<sequence length="80" mass="9036">MVSRQVECERLRSQDTMKKKKKVNNEEGEVKDNKQESVLRLHCNKGKACKFKRSFFGEEDDGASSAILLLACVFCAPKAV</sequence>
<dbReference type="AlphaFoldDB" id="A0A2I0AGI3"/>
<reference evidence="2 3" key="1">
    <citation type="journal article" date="2017" name="Nature">
        <title>The Apostasia genome and the evolution of orchids.</title>
        <authorList>
            <person name="Zhang G.Q."/>
            <person name="Liu K.W."/>
            <person name="Li Z."/>
            <person name="Lohaus R."/>
            <person name="Hsiao Y.Y."/>
            <person name="Niu S.C."/>
            <person name="Wang J.Y."/>
            <person name="Lin Y.C."/>
            <person name="Xu Q."/>
            <person name="Chen L.J."/>
            <person name="Yoshida K."/>
            <person name="Fujiwara S."/>
            <person name="Wang Z.W."/>
            <person name="Zhang Y.Q."/>
            <person name="Mitsuda N."/>
            <person name="Wang M."/>
            <person name="Liu G.H."/>
            <person name="Pecoraro L."/>
            <person name="Huang H.X."/>
            <person name="Xiao X.J."/>
            <person name="Lin M."/>
            <person name="Wu X.Y."/>
            <person name="Wu W.L."/>
            <person name="Chen Y.Y."/>
            <person name="Chang S.B."/>
            <person name="Sakamoto S."/>
            <person name="Ohme-Takagi M."/>
            <person name="Yagi M."/>
            <person name="Zeng S.J."/>
            <person name="Shen C.Y."/>
            <person name="Yeh C.M."/>
            <person name="Luo Y.B."/>
            <person name="Tsai W.C."/>
            <person name="Van de Peer Y."/>
            <person name="Liu Z.J."/>
        </authorList>
    </citation>
    <scope>NUCLEOTIDE SEQUENCE [LARGE SCALE GENOMIC DNA]</scope>
    <source>
        <strain evidence="3">cv. Shenzhen</strain>
        <tissue evidence="2">Stem</tissue>
    </source>
</reference>
<dbReference type="EMBL" id="KZ451982">
    <property type="protein sequence ID" value="PKA54654.1"/>
    <property type="molecule type" value="Genomic_DNA"/>
</dbReference>
<protein>
    <submittedName>
        <fullName evidence="2">Uncharacterized protein</fullName>
    </submittedName>
</protein>
<name>A0A2I0AGI3_9ASPA</name>
<dbReference type="OrthoDB" id="693735at2759"/>
<feature type="region of interest" description="Disordered" evidence="1">
    <location>
        <begin position="1"/>
        <end position="31"/>
    </location>
</feature>
<keyword evidence="3" id="KW-1185">Reference proteome</keyword>
<dbReference type="Proteomes" id="UP000236161">
    <property type="component" value="Unassembled WGS sequence"/>
</dbReference>
<proteinExistence type="predicted"/>
<gene>
    <name evidence="2" type="ORF">AXF42_Ash000489</name>
</gene>
<dbReference type="PANTHER" id="PTHR38398:SF1">
    <property type="entry name" value="EXPRESSED PROTEIN"/>
    <property type="match status" value="1"/>
</dbReference>
<evidence type="ECO:0000313" key="3">
    <source>
        <dbReference type="Proteomes" id="UP000236161"/>
    </source>
</evidence>
<dbReference type="PANTHER" id="PTHR38398">
    <property type="entry name" value="EXPRESSED PROTEIN"/>
    <property type="match status" value="1"/>
</dbReference>
<evidence type="ECO:0000313" key="2">
    <source>
        <dbReference type="EMBL" id="PKA54654.1"/>
    </source>
</evidence>
<accession>A0A2I0AGI3</accession>
<evidence type="ECO:0000256" key="1">
    <source>
        <dbReference type="SAM" id="MobiDB-lite"/>
    </source>
</evidence>
<organism evidence="2 3">
    <name type="scientific">Apostasia shenzhenica</name>
    <dbReference type="NCBI Taxonomy" id="1088818"/>
    <lineage>
        <taxon>Eukaryota</taxon>
        <taxon>Viridiplantae</taxon>
        <taxon>Streptophyta</taxon>
        <taxon>Embryophyta</taxon>
        <taxon>Tracheophyta</taxon>
        <taxon>Spermatophyta</taxon>
        <taxon>Magnoliopsida</taxon>
        <taxon>Liliopsida</taxon>
        <taxon>Asparagales</taxon>
        <taxon>Orchidaceae</taxon>
        <taxon>Apostasioideae</taxon>
        <taxon>Apostasia</taxon>
    </lineage>
</organism>